<dbReference type="RefSeq" id="WP_104434550.1">
    <property type="nucleotide sequence ID" value="NZ_PTJA01000001.1"/>
</dbReference>
<dbReference type="Proteomes" id="UP000237749">
    <property type="component" value="Unassembled WGS sequence"/>
</dbReference>
<feature type="domain" description="Gcp-like" evidence="2">
    <location>
        <begin position="32"/>
        <end position="225"/>
    </location>
</feature>
<accession>A0A2S6HZL5</accession>
<dbReference type="InterPro" id="IPR043129">
    <property type="entry name" value="ATPase_NBD"/>
</dbReference>
<dbReference type="PANTHER" id="PTHR11735">
    <property type="entry name" value="TRNA N6-ADENOSINE THREONYLCARBAMOYLTRANSFERASE"/>
    <property type="match status" value="1"/>
</dbReference>
<dbReference type="EMBL" id="PTJA01000001">
    <property type="protein sequence ID" value="PPK83599.1"/>
    <property type="molecule type" value="Genomic_DNA"/>
</dbReference>
<comment type="caution">
    <text evidence="3">The sequence shown here is derived from an EMBL/GenBank/DDBJ whole genome shotgun (WGS) entry which is preliminary data.</text>
</comment>
<feature type="region of interest" description="Disordered" evidence="1">
    <location>
        <begin position="214"/>
        <end position="234"/>
    </location>
</feature>
<organism evidence="3 4">
    <name type="scientific">Lacrimispora xylanisolvens</name>
    <dbReference type="NCBI Taxonomy" id="384636"/>
    <lineage>
        <taxon>Bacteria</taxon>
        <taxon>Bacillati</taxon>
        <taxon>Bacillota</taxon>
        <taxon>Clostridia</taxon>
        <taxon>Lachnospirales</taxon>
        <taxon>Lachnospiraceae</taxon>
        <taxon>Lacrimispora</taxon>
    </lineage>
</organism>
<reference evidence="3 4" key="1">
    <citation type="submission" date="2018-02" db="EMBL/GenBank/DDBJ databases">
        <title>Genomic Encyclopedia of Archaeal and Bacterial Type Strains, Phase II (KMG-II): from individual species to whole genera.</title>
        <authorList>
            <person name="Goeker M."/>
        </authorList>
    </citation>
    <scope>NUCLEOTIDE SEQUENCE [LARGE SCALE GENOMIC DNA]</scope>
    <source>
        <strain evidence="3 4">DSM 3808</strain>
    </source>
</reference>
<dbReference type="AlphaFoldDB" id="A0A2S6HZL5"/>
<evidence type="ECO:0000259" key="2">
    <source>
        <dbReference type="Pfam" id="PF00814"/>
    </source>
</evidence>
<keyword evidence="4" id="KW-1185">Reference proteome</keyword>
<dbReference type="InterPro" id="IPR022496">
    <property type="entry name" value="T6A_TsaB"/>
</dbReference>
<gene>
    <name evidence="3" type="ORF">BXY41_101663</name>
</gene>
<dbReference type="CDD" id="cd24032">
    <property type="entry name" value="ASKHA_NBD_TsaB"/>
    <property type="match status" value="1"/>
</dbReference>
<dbReference type="GO" id="GO:0002949">
    <property type="term" value="P:tRNA threonylcarbamoyladenosine modification"/>
    <property type="evidence" value="ECO:0007669"/>
    <property type="project" value="InterPro"/>
</dbReference>
<evidence type="ECO:0000313" key="4">
    <source>
        <dbReference type="Proteomes" id="UP000237749"/>
    </source>
</evidence>
<dbReference type="GO" id="GO:0005829">
    <property type="term" value="C:cytosol"/>
    <property type="evidence" value="ECO:0007669"/>
    <property type="project" value="TreeGrafter"/>
</dbReference>
<dbReference type="InterPro" id="IPR000905">
    <property type="entry name" value="Gcp-like_dom"/>
</dbReference>
<evidence type="ECO:0000313" key="3">
    <source>
        <dbReference type="EMBL" id="PPK83599.1"/>
    </source>
</evidence>
<evidence type="ECO:0000256" key="1">
    <source>
        <dbReference type="SAM" id="MobiDB-lite"/>
    </source>
</evidence>
<dbReference type="NCBIfam" id="TIGR03725">
    <property type="entry name" value="T6A_YeaZ"/>
    <property type="match status" value="1"/>
</dbReference>
<proteinExistence type="predicted"/>
<dbReference type="OrthoDB" id="9784166at2"/>
<sequence>MNILGIESSSLVASVALLSDDILTAEYTVNFKKTHSQTLLPMLDEIVTMTGVSLDNVDAIAVSAGPGSFTGLRIGSATGKGLGLALKKPLISVPTIDAMAYEFYGCASIICPIMDARRNQVYTGIYDNRKGFSIVKESCAMDIRDLIEELNSIGERVIFSGDGIPAYKESIEEFMRVPFEFAPAHLSRQRAGAVAAYGARLFLEGKTVTAAEHAPDYLRKPQAEREREEALKGE</sequence>
<dbReference type="Gene3D" id="3.30.420.40">
    <property type="match status" value="2"/>
</dbReference>
<protein>
    <submittedName>
        <fullName evidence="3">tRNA threonylcarbamoyladenosine biosynthesis protein TsaB</fullName>
    </submittedName>
</protein>
<dbReference type="PANTHER" id="PTHR11735:SF11">
    <property type="entry name" value="TRNA THREONYLCARBAMOYLADENOSINE BIOSYNTHESIS PROTEIN TSAB"/>
    <property type="match status" value="1"/>
</dbReference>
<dbReference type="Pfam" id="PF00814">
    <property type="entry name" value="TsaD"/>
    <property type="match status" value="1"/>
</dbReference>
<name>A0A2S6HZL5_9FIRM</name>
<dbReference type="SUPFAM" id="SSF53067">
    <property type="entry name" value="Actin-like ATPase domain"/>
    <property type="match status" value="2"/>
</dbReference>